<keyword evidence="3" id="KW-1185">Reference proteome</keyword>
<dbReference type="VEuPathDB" id="ToxoDB:cyc_07143"/>
<name>A0A1D3CYF0_9EIME</name>
<comment type="caution">
    <text evidence="2">The sequence shown here is derived from an EMBL/GenBank/DDBJ whole genome shotgun (WGS) entry which is preliminary data.</text>
</comment>
<protein>
    <submittedName>
        <fullName evidence="2">Acyl carrier related protein</fullName>
    </submittedName>
</protein>
<evidence type="ECO:0000313" key="2">
    <source>
        <dbReference type="EMBL" id="OEH76221.1"/>
    </source>
</evidence>
<dbReference type="EMBL" id="JROU02001507">
    <property type="protein sequence ID" value="OEH76221.1"/>
    <property type="molecule type" value="Genomic_DNA"/>
</dbReference>
<dbReference type="VEuPathDB" id="ToxoDB:LOC34623165"/>
<dbReference type="InParanoid" id="A0A1D3CYF0"/>
<dbReference type="AlphaFoldDB" id="A0A1D3CYF0"/>
<dbReference type="Gene3D" id="1.10.1200.10">
    <property type="entry name" value="ACP-like"/>
    <property type="match status" value="1"/>
</dbReference>
<reference evidence="2 3" key="1">
    <citation type="journal article" date="2016" name="BMC Genomics">
        <title>Comparative genomics reveals Cyclospora cayetanensis possesses coccidia-like metabolism and invasion components but unique surface antigens.</title>
        <authorList>
            <person name="Liu S."/>
            <person name="Wang L."/>
            <person name="Zheng H."/>
            <person name="Xu Z."/>
            <person name="Roellig D.M."/>
            <person name="Li N."/>
            <person name="Frace M.A."/>
            <person name="Tang K."/>
            <person name="Arrowood M.J."/>
            <person name="Moss D.M."/>
            <person name="Zhang L."/>
            <person name="Feng Y."/>
            <person name="Xiao L."/>
        </authorList>
    </citation>
    <scope>NUCLEOTIDE SEQUENCE [LARGE SCALE GENOMIC DNA]</scope>
    <source>
        <strain evidence="2 3">CHN_HEN01</strain>
    </source>
</reference>
<dbReference type="FunCoup" id="A0A1D3CYF0">
    <property type="interactions" value="63"/>
</dbReference>
<proteinExistence type="predicted"/>
<dbReference type="Pfam" id="PF14573">
    <property type="entry name" value="PP-binding_2"/>
    <property type="match status" value="1"/>
</dbReference>
<dbReference type="InterPro" id="IPR036736">
    <property type="entry name" value="ACP-like_sf"/>
</dbReference>
<sequence length="182" mass="20223">MPPAHTVHARLRSRLIAASASRYTAEVPGISAPALISPLRTPWSLYRSTVKTSLGFPHPKSLEPIERLGLRRFAAEAKSDSPSTSISFEPQEVSRQLVALAEKYCKEGTTISLSHKFDVLETREERPWDCLDTVEFVLDAEGIYDIVIPDEDADSFECIQDVVDYIVKVGTERAKTGQFKAS</sequence>
<organism evidence="2 3">
    <name type="scientific">Cyclospora cayetanensis</name>
    <dbReference type="NCBI Taxonomy" id="88456"/>
    <lineage>
        <taxon>Eukaryota</taxon>
        <taxon>Sar</taxon>
        <taxon>Alveolata</taxon>
        <taxon>Apicomplexa</taxon>
        <taxon>Conoidasida</taxon>
        <taxon>Coccidia</taxon>
        <taxon>Eucoccidiorida</taxon>
        <taxon>Eimeriorina</taxon>
        <taxon>Eimeriidae</taxon>
        <taxon>Cyclospora</taxon>
    </lineage>
</organism>
<dbReference type="Proteomes" id="UP000095192">
    <property type="component" value="Unassembled WGS sequence"/>
</dbReference>
<gene>
    <name evidence="2" type="ORF">cyc_07143</name>
</gene>
<accession>A0A1D3CYF0</accession>
<evidence type="ECO:0000313" key="3">
    <source>
        <dbReference type="Proteomes" id="UP000095192"/>
    </source>
</evidence>
<feature type="domain" description="Carrier" evidence="1">
    <location>
        <begin position="92"/>
        <end position="177"/>
    </location>
</feature>
<dbReference type="InterPro" id="IPR009081">
    <property type="entry name" value="PP-bd_ACP"/>
</dbReference>
<evidence type="ECO:0000259" key="1">
    <source>
        <dbReference type="Pfam" id="PF14573"/>
    </source>
</evidence>
<dbReference type="SUPFAM" id="SSF47336">
    <property type="entry name" value="ACP-like"/>
    <property type="match status" value="1"/>
</dbReference>